<name>A0A2N1UPE9_9BACT</name>
<dbReference type="SUPFAM" id="SSF143422">
    <property type="entry name" value="Transposase IS200-like"/>
    <property type="match status" value="1"/>
</dbReference>
<dbReference type="GO" id="GO:0004803">
    <property type="term" value="F:transposase activity"/>
    <property type="evidence" value="ECO:0007669"/>
    <property type="project" value="InterPro"/>
</dbReference>
<accession>A0A2N1UPE9</accession>
<dbReference type="EMBL" id="PGYQ01000001">
    <property type="protein sequence ID" value="PKL72768.1"/>
    <property type="molecule type" value="Genomic_DNA"/>
</dbReference>
<evidence type="ECO:0000313" key="2">
    <source>
        <dbReference type="EMBL" id="PKL72768.1"/>
    </source>
</evidence>
<comment type="caution">
    <text evidence="2">The sequence shown here is derived from an EMBL/GenBank/DDBJ whole genome shotgun (WGS) entry which is preliminary data.</text>
</comment>
<dbReference type="PANTHER" id="PTHR36966:SF1">
    <property type="entry name" value="REP-ASSOCIATED TYROSINE TRANSPOSASE"/>
    <property type="match status" value="1"/>
</dbReference>
<dbReference type="InterPro" id="IPR052715">
    <property type="entry name" value="RAYT_transposase"/>
</dbReference>
<dbReference type="Gene3D" id="3.30.70.1290">
    <property type="entry name" value="Transposase IS200-like"/>
    <property type="match status" value="1"/>
</dbReference>
<dbReference type="AlphaFoldDB" id="A0A2N1UPE9"/>
<dbReference type="GO" id="GO:0043565">
    <property type="term" value="F:sequence-specific DNA binding"/>
    <property type="evidence" value="ECO:0007669"/>
    <property type="project" value="TreeGrafter"/>
</dbReference>
<gene>
    <name evidence="2" type="ORF">CVV26_00720</name>
</gene>
<evidence type="ECO:0000259" key="1">
    <source>
        <dbReference type="SMART" id="SM01321"/>
    </source>
</evidence>
<dbReference type="InterPro" id="IPR002686">
    <property type="entry name" value="Transposase_17"/>
</dbReference>
<dbReference type="Proteomes" id="UP000233414">
    <property type="component" value="Unassembled WGS sequence"/>
</dbReference>
<sequence>MQYNSEIHHRQSIRLKEYDYSQNGVYFITICTQNKECLFGEIEDGEMRLNDAGKIIDRWWHKMKNKFPNIELDEYIIMPNHFHGILIIQNVDPVGAILCNRPQGENMISYTGENMVSYTGENMVSPLRIPNSYDGLGKYISWFKRMSINEYIRGVKSGKFPPFEKSIWQRNYFEHIIRDENELNKIREYIFNNFLKWELDKNNPKNLNKYFTRRGVPLRSPCN</sequence>
<dbReference type="GO" id="GO:0006313">
    <property type="term" value="P:DNA transposition"/>
    <property type="evidence" value="ECO:0007669"/>
    <property type="project" value="InterPro"/>
</dbReference>
<protein>
    <recommendedName>
        <fullName evidence="1">Transposase IS200-like domain-containing protein</fullName>
    </recommendedName>
</protein>
<proteinExistence type="predicted"/>
<evidence type="ECO:0000313" key="3">
    <source>
        <dbReference type="Proteomes" id="UP000233414"/>
    </source>
</evidence>
<dbReference type="InterPro" id="IPR036515">
    <property type="entry name" value="Transposase_17_sf"/>
</dbReference>
<dbReference type="PANTHER" id="PTHR36966">
    <property type="entry name" value="REP-ASSOCIATED TYROSINE TRANSPOSASE"/>
    <property type="match status" value="1"/>
</dbReference>
<organism evidence="2 3">
    <name type="scientific">Candidatus Kuenenbacteria bacterium HGW-Kuenenbacteria-1</name>
    <dbReference type="NCBI Taxonomy" id="2013812"/>
    <lineage>
        <taxon>Bacteria</taxon>
        <taxon>Candidatus Kueneniibacteriota</taxon>
    </lineage>
</organism>
<dbReference type="SMART" id="SM01321">
    <property type="entry name" value="Y1_Tnp"/>
    <property type="match status" value="1"/>
</dbReference>
<reference evidence="2 3" key="1">
    <citation type="journal article" date="2017" name="ISME J.">
        <title>Potential for microbial H2 and metal transformations associated with novel bacteria and archaea in deep terrestrial subsurface sediments.</title>
        <authorList>
            <person name="Hernsdorf A.W."/>
            <person name="Amano Y."/>
            <person name="Miyakawa K."/>
            <person name="Ise K."/>
            <person name="Suzuki Y."/>
            <person name="Anantharaman K."/>
            <person name="Probst A."/>
            <person name="Burstein D."/>
            <person name="Thomas B.C."/>
            <person name="Banfield J.F."/>
        </authorList>
    </citation>
    <scope>NUCLEOTIDE SEQUENCE [LARGE SCALE GENOMIC DNA]</scope>
    <source>
        <strain evidence="2">HGW-Kuenenbacteria-1</strain>
    </source>
</reference>
<feature type="domain" description="Transposase IS200-like" evidence="1">
    <location>
        <begin position="21"/>
        <end position="193"/>
    </location>
</feature>